<dbReference type="PANTHER" id="PTHR35391:SF7">
    <property type="entry name" value="C2H2-TYPE DOMAIN-CONTAINING PROTEIN"/>
    <property type="match status" value="1"/>
</dbReference>
<comment type="caution">
    <text evidence="2">The sequence shown here is derived from an EMBL/GenBank/DDBJ whole genome shotgun (WGS) entry which is preliminary data.</text>
</comment>
<evidence type="ECO:0000313" key="3">
    <source>
        <dbReference type="Proteomes" id="UP000193144"/>
    </source>
</evidence>
<dbReference type="AlphaFoldDB" id="A0A1Y1Z6R1"/>
<sequence length="201" mass="23148">MAQTAGDVLFDESVDILHVRHNFPLLDSKPWLQERLGKAIRQRRQFLRYARDHRAKLDKGSTDLWRPKGTVEARGSMPLLSVSGSTLAPTIASNLRVTDTISLEDAIRDDQSQSSYALSMALDDDDANLKLPHLRDISKGASTFECTLCWTNLNMNKEDSWRKHALSDLRPYLCTFQNCDLKLFSDRHAWFEHEIEHRRTH</sequence>
<evidence type="ECO:0000313" key="2">
    <source>
        <dbReference type="EMBL" id="ORY05495.1"/>
    </source>
</evidence>
<gene>
    <name evidence="2" type="ORF">BCR34DRAFT_543915</name>
</gene>
<keyword evidence="3" id="KW-1185">Reference proteome</keyword>
<evidence type="ECO:0000259" key="1">
    <source>
        <dbReference type="Pfam" id="PF26082"/>
    </source>
</evidence>
<feature type="domain" description="Oxidoreductase acuF-like C2H2 type zinc-finger" evidence="1">
    <location>
        <begin position="143"/>
        <end position="169"/>
    </location>
</feature>
<reference evidence="2 3" key="1">
    <citation type="submission" date="2016-07" db="EMBL/GenBank/DDBJ databases">
        <title>Pervasive Adenine N6-methylation of Active Genes in Fungi.</title>
        <authorList>
            <consortium name="DOE Joint Genome Institute"/>
            <person name="Mondo S.J."/>
            <person name="Dannebaum R.O."/>
            <person name="Kuo R.C."/>
            <person name="Labutti K."/>
            <person name="Haridas S."/>
            <person name="Kuo A."/>
            <person name="Salamov A."/>
            <person name="Ahrendt S.R."/>
            <person name="Lipzen A."/>
            <person name="Sullivan W."/>
            <person name="Andreopoulos W.B."/>
            <person name="Clum A."/>
            <person name="Lindquist E."/>
            <person name="Daum C."/>
            <person name="Ramamoorthy G.K."/>
            <person name="Gryganskyi A."/>
            <person name="Culley D."/>
            <person name="Magnuson J.K."/>
            <person name="James T.Y."/>
            <person name="O'Malley M.A."/>
            <person name="Stajich J.E."/>
            <person name="Spatafora J.W."/>
            <person name="Visel A."/>
            <person name="Grigoriev I.V."/>
        </authorList>
    </citation>
    <scope>NUCLEOTIDE SEQUENCE [LARGE SCALE GENOMIC DNA]</scope>
    <source>
        <strain evidence="2 3">CBS 115471</strain>
    </source>
</reference>
<organism evidence="2 3">
    <name type="scientific">Clohesyomyces aquaticus</name>
    <dbReference type="NCBI Taxonomy" id="1231657"/>
    <lineage>
        <taxon>Eukaryota</taxon>
        <taxon>Fungi</taxon>
        <taxon>Dikarya</taxon>
        <taxon>Ascomycota</taxon>
        <taxon>Pezizomycotina</taxon>
        <taxon>Dothideomycetes</taxon>
        <taxon>Pleosporomycetidae</taxon>
        <taxon>Pleosporales</taxon>
        <taxon>Lindgomycetaceae</taxon>
        <taxon>Clohesyomyces</taxon>
    </lineage>
</organism>
<dbReference type="EMBL" id="MCFA01000125">
    <property type="protein sequence ID" value="ORY05495.1"/>
    <property type="molecule type" value="Genomic_DNA"/>
</dbReference>
<name>A0A1Y1Z6R1_9PLEO</name>
<dbReference type="InterPro" id="IPR058925">
    <property type="entry name" value="zf-C2H2_AcuF"/>
</dbReference>
<protein>
    <recommendedName>
        <fullName evidence="1">Oxidoreductase acuF-like C2H2 type zinc-finger domain-containing protein</fullName>
    </recommendedName>
</protein>
<dbReference type="Pfam" id="PF26082">
    <property type="entry name" value="zf-C2H2_AcuF"/>
    <property type="match status" value="1"/>
</dbReference>
<dbReference type="Proteomes" id="UP000193144">
    <property type="component" value="Unassembled WGS sequence"/>
</dbReference>
<dbReference type="PANTHER" id="PTHR35391">
    <property type="entry name" value="C2H2-TYPE DOMAIN-CONTAINING PROTEIN-RELATED"/>
    <property type="match status" value="1"/>
</dbReference>
<dbReference type="OrthoDB" id="6133115at2759"/>
<proteinExistence type="predicted"/>
<accession>A0A1Y1Z6R1</accession>
<dbReference type="STRING" id="1231657.A0A1Y1Z6R1"/>